<name>A0ACB0IXT2_TRIPR</name>
<evidence type="ECO:0000313" key="1">
    <source>
        <dbReference type="EMBL" id="CAJ2636658.1"/>
    </source>
</evidence>
<protein>
    <submittedName>
        <fullName evidence="1">Uncharacterized protein</fullName>
    </submittedName>
</protein>
<gene>
    <name evidence="1" type="ORF">MILVUS5_LOCUS7126</name>
</gene>
<sequence>MQEDESVDDYFRRTFAIATKMTARGETMSQATMVEKITRSMTQRFDYVICSIEESRDITAMTIDELQSSLLVHEGRMKRHRAKDEQQALKVSNLGRGNSNSNNTRGRGRGSRGRGRGRSNPTSKEFVECYKCHKLGHYQSDCPLWEESANYAEFDEHEELLMTVWFLDFSCSNHMIGNKEWLFDFDPNFRETVKLGDNSIMSVMGKGNLKLHLEGKISVISDVYYLPNLKNNLLSIGQLQQKNLTIVFSKNTCKIFHEEKGLIISTPMTANRMYVLLAPVMMPQCLAIRHENIEHIWHCRYGHLNSKGLVTLAKRTMVKGLPMLKDSAELCPDCVISKHHRDSIPKTTSWRASNNRKTWTYPLKDKSSALEVFRRFKALVEKESNHQIKCLRTDRGGDFTSSLFNDFCSEHGIKRQLTAAYTPQQNGVSERKNRTLMNMVTSMMSGMNVPKRFRPEAVVWVTHVINRSPTLSVKDRTPEEAWSEMKPSVAHFKDGSGMKKSDKQEIQIIDDNGEDSAQAEQVAEDPVTTEPAVQSDSDMDTTSEEDDDNTENALGQRARKPLGWMRDYVTGPELQEEEQLQNLAVFCNSKDPTCFEVAVKLAVWREAMDQEIESIEKNRTWELTDLPQGMKKIGVKWVYKTKYNEQGKVEKYKARLVAKGYTQQYGIDFNEVFAPVARWDTIRTILALAASHGWNVYQLDVKSAFLHGELAEDVFVDQPAVARYMERPTKIHLAAIKRMMRYLKGTMELGIWYRRNENLTLVGWSDSDYAGDPDDRKSTSGYVYMLGSSAISWSSKKQAIITLSTTEAEFVAAASCACQGIAK</sequence>
<reference evidence="1" key="1">
    <citation type="submission" date="2023-10" db="EMBL/GenBank/DDBJ databases">
        <authorList>
            <person name="Rodriguez Cubillos JULIANA M."/>
            <person name="De Vega J."/>
        </authorList>
    </citation>
    <scope>NUCLEOTIDE SEQUENCE</scope>
</reference>
<organism evidence="1 2">
    <name type="scientific">Trifolium pratense</name>
    <name type="common">Red clover</name>
    <dbReference type="NCBI Taxonomy" id="57577"/>
    <lineage>
        <taxon>Eukaryota</taxon>
        <taxon>Viridiplantae</taxon>
        <taxon>Streptophyta</taxon>
        <taxon>Embryophyta</taxon>
        <taxon>Tracheophyta</taxon>
        <taxon>Spermatophyta</taxon>
        <taxon>Magnoliopsida</taxon>
        <taxon>eudicotyledons</taxon>
        <taxon>Gunneridae</taxon>
        <taxon>Pentapetalae</taxon>
        <taxon>rosids</taxon>
        <taxon>fabids</taxon>
        <taxon>Fabales</taxon>
        <taxon>Fabaceae</taxon>
        <taxon>Papilionoideae</taxon>
        <taxon>50 kb inversion clade</taxon>
        <taxon>NPAAA clade</taxon>
        <taxon>Hologalegina</taxon>
        <taxon>IRL clade</taxon>
        <taxon>Trifolieae</taxon>
        <taxon>Trifolium</taxon>
    </lineage>
</organism>
<dbReference type="Proteomes" id="UP001177021">
    <property type="component" value="Unassembled WGS sequence"/>
</dbReference>
<comment type="caution">
    <text evidence="1">The sequence shown here is derived from an EMBL/GenBank/DDBJ whole genome shotgun (WGS) entry which is preliminary data.</text>
</comment>
<proteinExistence type="predicted"/>
<dbReference type="EMBL" id="CASHSV030000013">
    <property type="protein sequence ID" value="CAJ2636658.1"/>
    <property type="molecule type" value="Genomic_DNA"/>
</dbReference>
<accession>A0ACB0IXT2</accession>
<keyword evidence="2" id="KW-1185">Reference proteome</keyword>
<evidence type="ECO:0000313" key="2">
    <source>
        <dbReference type="Proteomes" id="UP001177021"/>
    </source>
</evidence>